<protein>
    <submittedName>
        <fullName evidence="1">Uncharacterized protein</fullName>
    </submittedName>
</protein>
<dbReference type="Proteomes" id="UP001062846">
    <property type="component" value="Chromosome 1"/>
</dbReference>
<keyword evidence="2" id="KW-1185">Reference proteome</keyword>
<gene>
    <name evidence="1" type="ORF">RHMOL_Rhmol01G0077400</name>
</gene>
<name>A0ACC0Q1S5_RHOML</name>
<accession>A0ACC0Q1S5</accession>
<comment type="caution">
    <text evidence="1">The sequence shown here is derived from an EMBL/GenBank/DDBJ whole genome shotgun (WGS) entry which is preliminary data.</text>
</comment>
<dbReference type="EMBL" id="CM046388">
    <property type="protein sequence ID" value="KAI8570928.1"/>
    <property type="molecule type" value="Genomic_DNA"/>
</dbReference>
<organism evidence="1 2">
    <name type="scientific">Rhododendron molle</name>
    <name type="common">Chinese azalea</name>
    <name type="synonym">Azalea mollis</name>
    <dbReference type="NCBI Taxonomy" id="49168"/>
    <lineage>
        <taxon>Eukaryota</taxon>
        <taxon>Viridiplantae</taxon>
        <taxon>Streptophyta</taxon>
        <taxon>Embryophyta</taxon>
        <taxon>Tracheophyta</taxon>
        <taxon>Spermatophyta</taxon>
        <taxon>Magnoliopsida</taxon>
        <taxon>eudicotyledons</taxon>
        <taxon>Gunneridae</taxon>
        <taxon>Pentapetalae</taxon>
        <taxon>asterids</taxon>
        <taxon>Ericales</taxon>
        <taxon>Ericaceae</taxon>
        <taxon>Ericoideae</taxon>
        <taxon>Rhodoreae</taxon>
        <taxon>Rhododendron</taxon>
    </lineage>
</organism>
<evidence type="ECO:0000313" key="1">
    <source>
        <dbReference type="EMBL" id="KAI8570928.1"/>
    </source>
</evidence>
<reference evidence="1" key="1">
    <citation type="submission" date="2022-02" db="EMBL/GenBank/DDBJ databases">
        <title>Plant Genome Project.</title>
        <authorList>
            <person name="Zhang R.-G."/>
        </authorList>
    </citation>
    <scope>NUCLEOTIDE SEQUENCE</scope>
    <source>
        <strain evidence="1">AT1</strain>
    </source>
</reference>
<evidence type="ECO:0000313" key="2">
    <source>
        <dbReference type="Proteomes" id="UP001062846"/>
    </source>
</evidence>
<proteinExistence type="predicted"/>
<sequence>MASLPVHTSLNPHIPHLNSTRSHKLTPTHLANLPENGKTYPALHKSYFRQISALSKDGRIQEAADLFTEMQSKNFQIGPEIYAELLQGCVYERDIFMGQQLHALIIKNGESFARNEYVETKLVVFYAKCSLFEATASLFCRIRKQNEFSWAAIIGMNCRMGFSDRALFGFCEMQENGILADNFVVPNVLKACGALQLVGFGKGVHGYVLKMGFAECVFVASSLVDMYGKCGVLDEARKKFDKMPERNVVAWNSMIASYVQNGKNEEAIEVFHNMRVEGMELTRVTVSSFLSASANLNALVEGKQGHAIAIVNGFGLDNILGSSIINFYGKVGLIEDAELVFRRMVEKDVVTWNLLISSYVQHGLVEKGLNLCRRMRLENFRFDSVTLASILSASADTTDIKLGQTGHCYCIRNSLESDVVVASSIVNMYGKCGKFKYARRVFDSTEKRDLVLWNTLLAAYAEKGLSGETLKLFYQMQLESVPPNVISWNSVVLGFMRSGDVEKAKEMLSQMKSLGFQPNLVTWTTLITGMAQNGFADEAILLFQQMLKEGNIPNAVSIVGALSACSNAASLHVGQAIHAFIIRHSMFLSIPLATALADMYGKCGCIDQAKKVFSMVLRKELPLYNALISVYALHGQAEEALALFKLLQEEEVEPDNLTFTSILSACTHSGLLEKSFELFGDMISKYKVKPSIEHYGCLVSLLSRHGKLDEALTLILRMPFDPDEHILTSLLAACRENKELEIGEHICSMLFKLEPDHSGNFVALSNTYAATGKWDEVSRVRALMKERGMTKNPGCSWIRIGGELHVFVAGDVSHLKTKGIHSMLAQLGKEMQLVQYVQMFTNGSYNLSDARKDYGSEVSSCIFSIMECISEGSEAYKFPTLDTVFFFLETYAISFPISGVFLGILEHTRPQLGASSSYSPRLKVRQEKTTITTRIHCCGGQRPAKKFNSNKQEARRQNVDLPPILPKGKKKPFPIPLEKMLQASRADKKLAQRGIEKPLKPPKNGLLVPALIPVAYEVLDAWKVLIRGVSQLLHVLPVHGCSECSEVHVAQNGHDIQDCLGHNNTRRRSFHSWVKGSINDILVPMESYHMYDPFGPRIKHETRFSYDRIPAVVELCIQAGVELPVYPSRRRTKPIRMLGSKVIDRGGFGEEPKLSHSVDPTPLLADIDTYGALERYPSPTEEEMPHIAQETIGAYEKVKWGVTKLMRKYTVKACGYCSEVHVGPWGHNAKLCGEFKHQWRDGKHGWQDATVDEVFPPNYVWHVQDPKGPPLRSALKRFYGKAPAVVELCMQAGAQVPDRYKPLMRLDIVVPESEEAFLVA</sequence>